<dbReference type="InterPro" id="IPR050466">
    <property type="entry name" value="Carboxylest/Gibb_receptor"/>
</dbReference>
<gene>
    <name evidence="3" type="ORF">BUALT_Bualt15G0035500</name>
</gene>
<dbReference type="SUPFAM" id="SSF53474">
    <property type="entry name" value="alpha/beta-Hydrolases"/>
    <property type="match status" value="1"/>
</dbReference>
<proteinExistence type="inferred from homology"/>
<dbReference type="Proteomes" id="UP000826271">
    <property type="component" value="Unassembled WGS sequence"/>
</dbReference>
<reference evidence="3" key="1">
    <citation type="submission" date="2019-10" db="EMBL/GenBank/DDBJ databases">
        <authorList>
            <person name="Zhang R."/>
            <person name="Pan Y."/>
            <person name="Wang J."/>
            <person name="Ma R."/>
            <person name="Yu S."/>
        </authorList>
    </citation>
    <scope>NUCLEOTIDE SEQUENCE</scope>
    <source>
        <strain evidence="3">LA-IB0</strain>
        <tissue evidence="3">Leaf</tissue>
    </source>
</reference>
<evidence type="ECO:0000313" key="4">
    <source>
        <dbReference type="Proteomes" id="UP000826271"/>
    </source>
</evidence>
<sequence length="293" mass="32170">MATSNSDDEILHNFSPMIKVFKSGRFEKLIPNTFAPASLDPDTGVQSKDVEISLENGVSARLYLPATAAPGRKLPLLVYFHGGGFMVHSAFAPHYHKHLNSLVSKANVVAVSVNYRLAPEYPLPICYEDSWLALKWVGSGHEEWIEKCADLGRVYLGGDSAGGNIAHNIAMRVGSENINGVVLRGIFLDCPFFWGEDPIGNEATMYPNRFEPQLWRYVCPSTTGCDDPRANPAKDPKLSSIGGLYYKEALKKGGWDGDVEVVDVKEEGHVFSVLSPDSENSLAMLKHLAVFLN</sequence>
<feature type="domain" description="Alpha/beta hydrolase fold-3" evidence="2">
    <location>
        <begin position="77"/>
        <end position="239"/>
    </location>
</feature>
<dbReference type="Gene3D" id="3.40.50.1820">
    <property type="entry name" value="alpha/beta hydrolase"/>
    <property type="match status" value="1"/>
</dbReference>
<protein>
    <recommendedName>
        <fullName evidence="2">Alpha/beta hydrolase fold-3 domain-containing protein</fullName>
    </recommendedName>
</protein>
<dbReference type="PANTHER" id="PTHR23024:SF467">
    <property type="entry name" value="CARBOXYLESTERASE 12-RELATED"/>
    <property type="match status" value="1"/>
</dbReference>
<name>A0AAV6WK26_9LAMI</name>
<evidence type="ECO:0000259" key="2">
    <source>
        <dbReference type="Pfam" id="PF07859"/>
    </source>
</evidence>
<dbReference type="InterPro" id="IPR013094">
    <property type="entry name" value="AB_hydrolase_3"/>
</dbReference>
<dbReference type="Pfam" id="PF07859">
    <property type="entry name" value="Abhydrolase_3"/>
    <property type="match status" value="1"/>
</dbReference>
<dbReference type="GO" id="GO:0016787">
    <property type="term" value="F:hydrolase activity"/>
    <property type="evidence" value="ECO:0007669"/>
    <property type="project" value="InterPro"/>
</dbReference>
<dbReference type="AlphaFoldDB" id="A0AAV6WK26"/>
<evidence type="ECO:0000256" key="1">
    <source>
        <dbReference type="ARBA" id="ARBA00010515"/>
    </source>
</evidence>
<dbReference type="EMBL" id="WHWC01000015">
    <property type="protein sequence ID" value="KAG8368341.1"/>
    <property type="molecule type" value="Genomic_DNA"/>
</dbReference>
<keyword evidence="4" id="KW-1185">Reference proteome</keyword>
<organism evidence="3 4">
    <name type="scientific">Buddleja alternifolia</name>
    <dbReference type="NCBI Taxonomy" id="168488"/>
    <lineage>
        <taxon>Eukaryota</taxon>
        <taxon>Viridiplantae</taxon>
        <taxon>Streptophyta</taxon>
        <taxon>Embryophyta</taxon>
        <taxon>Tracheophyta</taxon>
        <taxon>Spermatophyta</taxon>
        <taxon>Magnoliopsida</taxon>
        <taxon>eudicotyledons</taxon>
        <taxon>Gunneridae</taxon>
        <taxon>Pentapetalae</taxon>
        <taxon>asterids</taxon>
        <taxon>lamiids</taxon>
        <taxon>Lamiales</taxon>
        <taxon>Scrophulariaceae</taxon>
        <taxon>Buddlejeae</taxon>
        <taxon>Buddleja</taxon>
    </lineage>
</organism>
<evidence type="ECO:0000313" key="3">
    <source>
        <dbReference type="EMBL" id="KAG8368341.1"/>
    </source>
</evidence>
<accession>A0AAV6WK26</accession>
<comment type="caution">
    <text evidence="3">The sequence shown here is derived from an EMBL/GenBank/DDBJ whole genome shotgun (WGS) entry which is preliminary data.</text>
</comment>
<dbReference type="InterPro" id="IPR029058">
    <property type="entry name" value="AB_hydrolase_fold"/>
</dbReference>
<comment type="similarity">
    <text evidence="1">Belongs to the 'GDXG' lipolytic enzyme family.</text>
</comment>
<dbReference type="PANTHER" id="PTHR23024">
    <property type="entry name" value="ARYLACETAMIDE DEACETYLASE"/>
    <property type="match status" value="1"/>
</dbReference>